<dbReference type="EMBL" id="JACEEZ010023407">
    <property type="protein sequence ID" value="KAG0711327.1"/>
    <property type="molecule type" value="Genomic_DNA"/>
</dbReference>
<dbReference type="AlphaFoldDB" id="A0A8J4XP82"/>
<evidence type="ECO:0000313" key="2">
    <source>
        <dbReference type="Proteomes" id="UP000770661"/>
    </source>
</evidence>
<proteinExistence type="predicted"/>
<accession>A0A8J4XP82</accession>
<dbReference type="OrthoDB" id="10622162at2759"/>
<dbReference type="Proteomes" id="UP000770661">
    <property type="component" value="Unassembled WGS sequence"/>
</dbReference>
<gene>
    <name evidence="1" type="ORF">GWK47_020815</name>
</gene>
<evidence type="ECO:0000313" key="1">
    <source>
        <dbReference type="EMBL" id="KAG0711327.1"/>
    </source>
</evidence>
<protein>
    <submittedName>
        <fullName evidence="1">Uncharacterized protein</fullName>
    </submittedName>
</protein>
<keyword evidence="2" id="KW-1185">Reference proteome</keyword>
<reference evidence="1" key="1">
    <citation type="submission" date="2020-07" db="EMBL/GenBank/DDBJ databases">
        <title>The High-quality genome of the commercially important snow crab, Chionoecetes opilio.</title>
        <authorList>
            <person name="Jeong J.-H."/>
            <person name="Ryu S."/>
        </authorList>
    </citation>
    <scope>NUCLEOTIDE SEQUENCE</scope>
    <source>
        <strain evidence="1">MADBK_172401_WGS</strain>
        <tissue evidence="1">Digestive gland</tissue>
    </source>
</reference>
<sequence length="367" mass="41961">MQCSKAVCRNRMQMTLVPDPASSTAFKTLLQADVLQSEIRACWDPKNELGVISPVRRDGMLSSGIAREGNGRKFFRPMQDPPLMYLLFPQFQDLSRRLALLPAIRGSMDRALRDLPYSQCTFQENLSARLSDTDWAAALCGDVDHNVATFTAILLAARDQHVPHRVYEAEPRDQPWFGFRCRLAAEDKYKAWVRLKRRPTQRNKALHRATCKAMTRTALLARNRWENYVRRKLASNQVDPKQWWSLVKERQGTVTQERIPPLITPAGDWVVKNQEKADLLATHFSRKMTTQDPERQPPRLPGSVTWAWTARTSGPVEEVRSALRGRLASGDLLFEAPEDPHRDGPASLTWATATLWNTFAVEWMSWP</sequence>
<organism evidence="1 2">
    <name type="scientific">Chionoecetes opilio</name>
    <name type="common">Atlantic snow crab</name>
    <name type="synonym">Cancer opilio</name>
    <dbReference type="NCBI Taxonomy" id="41210"/>
    <lineage>
        <taxon>Eukaryota</taxon>
        <taxon>Metazoa</taxon>
        <taxon>Ecdysozoa</taxon>
        <taxon>Arthropoda</taxon>
        <taxon>Crustacea</taxon>
        <taxon>Multicrustacea</taxon>
        <taxon>Malacostraca</taxon>
        <taxon>Eumalacostraca</taxon>
        <taxon>Eucarida</taxon>
        <taxon>Decapoda</taxon>
        <taxon>Pleocyemata</taxon>
        <taxon>Brachyura</taxon>
        <taxon>Eubrachyura</taxon>
        <taxon>Majoidea</taxon>
        <taxon>Majidae</taxon>
        <taxon>Chionoecetes</taxon>
    </lineage>
</organism>
<name>A0A8J4XP82_CHIOP</name>
<comment type="caution">
    <text evidence="1">The sequence shown here is derived from an EMBL/GenBank/DDBJ whole genome shotgun (WGS) entry which is preliminary data.</text>
</comment>